<accession>A0A7M2YWN8</accession>
<reference evidence="1 2" key="1">
    <citation type="submission" date="2018-07" db="EMBL/GenBank/DDBJ databases">
        <title>High-quality-draft genome sequence of Gaiella occulta.</title>
        <authorList>
            <person name="Severino R."/>
            <person name="Froufe H.J.C."/>
            <person name="Rainey F.A."/>
            <person name="Barroso C."/>
            <person name="Albuquerque L."/>
            <person name="Lobo-Da-Cunha A."/>
            <person name="Da Costa M.S."/>
            <person name="Egas C."/>
        </authorList>
    </citation>
    <scope>NUCLEOTIDE SEQUENCE [LARGE SCALE GENOMIC DNA]</scope>
    <source>
        <strain evidence="1 2">F2-233</strain>
    </source>
</reference>
<reference evidence="2" key="2">
    <citation type="journal article" date="2019" name="MicrobiologyOpen">
        <title>High-quality draft genome sequence of Gaiella occulta isolated from a 150 meter deep mineral water borehole and comparison with the genome sequences of other deep-branching lineages of the phylum Actinobacteria.</title>
        <authorList>
            <person name="Severino R."/>
            <person name="Froufe H.J.C."/>
            <person name="Barroso C."/>
            <person name="Albuquerque L."/>
            <person name="Lobo-da-Cunha A."/>
            <person name="da Costa M.S."/>
            <person name="Egas C."/>
        </authorList>
    </citation>
    <scope>NUCLEOTIDE SEQUENCE [LARGE SCALE GENOMIC DNA]</scope>
    <source>
        <strain evidence="2">F2-233</strain>
    </source>
</reference>
<dbReference type="Proteomes" id="UP000254134">
    <property type="component" value="Unassembled WGS sequence"/>
</dbReference>
<sequence length="37" mass="3614">MTRATPAPLFDVPPHDIAARREAIAAAAAGGSLGLAG</sequence>
<organism evidence="1 2">
    <name type="scientific">Gaiella occulta</name>
    <dbReference type="NCBI Taxonomy" id="1002870"/>
    <lineage>
        <taxon>Bacteria</taxon>
        <taxon>Bacillati</taxon>
        <taxon>Actinomycetota</taxon>
        <taxon>Thermoleophilia</taxon>
        <taxon>Gaiellales</taxon>
        <taxon>Gaiellaceae</taxon>
        <taxon>Gaiella</taxon>
    </lineage>
</organism>
<gene>
    <name evidence="1" type="ORF">Gocc_1432</name>
</gene>
<keyword evidence="2" id="KW-1185">Reference proteome</keyword>
<comment type="caution">
    <text evidence="1">The sequence shown here is derived from an EMBL/GenBank/DDBJ whole genome shotgun (WGS) entry which is preliminary data.</text>
</comment>
<dbReference type="EMBL" id="QQZY01000003">
    <property type="protein sequence ID" value="RDI74543.1"/>
    <property type="molecule type" value="Genomic_DNA"/>
</dbReference>
<evidence type="ECO:0000313" key="1">
    <source>
        <dbReference type="EMBL" id="RDI74543.1"/>
    </source>
</evidence>
<evidence type="ECO:0000313" key="2">
    <source>
        <dbReference type="Proteomes" id="UP000254134"/>
    </source>
</evidence>
<dbReference type="AlphaFoldDB" id="A0A7M2YWN8"/>
<proteinExistence type="predicted"/>
<protein>
    <submittedName>
        <fullName evidence="1">Uncharacterized protein</fullName>
    </submittedName>
</protein>
<name>A0A7M2YWN8_9ACTN</name>